<feature type="domain" description="Multidrug resistance protein MdtA-like barrel-sandwich hybrid" evidence="4">
    <location>
        <begin position="70"/>
        <end position="185"/>
    </location>
</feature>
<dbReference type="InterPro" id="IPR058792">
    <property type="entry name" value="Beta-barrel_RND_2"/>
</dbReference>
<sequence length="371" mass="41285">MLPSFTANLLKTGSLLAALLVSVSACQKRAETPVSATPPVKIFSLPEADETPFRSFPGEVTPQDNVRLSFDVSGRLIDFPVFDGQVVRQGDLVGQLDPADFRAALDAAQTTFRTAQQEFDRQRTLRQRNVIAQSELDRQREAFERAEASLRTAQRAFDDTRLVAPIKGRISRRFVRNHQNVQAREPVVLLQNISTLDIDVQVPEALMAIVNRNATAEEANRLIEAYVEFAAVPGERFPLTLRSFATQANPASRTFLVSFNLNPPEDRNILPGMTCTVSLRFRNPDGTPIAQPGLFQIPLRALLTSEGTTWVWRWDEQTGKVSRIPVEMVALTGDSVQVRSTDLRAGDDLVASGVRFLDEGMTVQRFETHKP</sequence>
<evidence type="ECO:0000313" key="7">
    <source>
        <dbReference type="Proteomes" id="UP000076023"/>
    </source>
</evidence>
<dbReference type="Pfam" id="PF25954">
    <property type="entry name" value="Beta-barrel_RND_2"/>
    <property type="match status" value="1"/>
</dbReference>
<dbReference type="PANTHER" id="PTHR30469">
    <property type="entry name" value="MULTIDRUG RESISTANCE PROTEIN MDTA"/>
    <property type="match status" value="1"/>
</dbReference>
<keyword evidence="2" id="KW-0732">Signal</keyword>
<name>A0A146GD94_TERSA</name>
<dbReference type="Pfam" id="PF25917">
    <property type="entry name" value="BSH_RND"/>
    <property type="match status" value="1"/>
</dbReference>
<dbReference type="InterPro" id="IPR058625">
    <property type="entry name" value="MdtA-like_BSH"/>
</dbReference>
<protein>
    <submittedName>
        <fullName evidence="6">RND family efflux transporter, MFP subunit</fullName>
    </submittedName>
</protein>
<dbReference type="GO" id="GO:1990281">
    <property type="term" value="C:efflux pump complex"/>
    <property type="evidence" value="ECO:0007669"/>
    <property type="project" value="TreeGrafter"/>
</dbReference>
<dbReference type="AlphaFoldDB" id="A0A146GD94"/>
<reference evidence="7" key="1">
    <citation type="journal article" date="2017" name="Genome Announc.">
        <title>Draft Genome Sequence of Terrimicrobium sacchariphilum NM-5T, a Facultative Anaerobic Soil Bacterium of the Class Spartobacteria.</title>
        <authorList>
            <person name="Qiu Y.L."/>
            <person name="Tourlousse D.M."/>
            <person name="Matsuura N."/>
            <person name="Ohashi A."/>
            <person name="Sekiguchi Y."/>
        </authorList>
    </citation>
    <scope>NUCLEOTIDE SEQUENCE [LARGE SCALE GENOMIC DNA]</scope>
    <source>
        <strain evidence="7">NM-5</strain>
    </source>
</reference>
<keyword evidence="7" id="KW-1185">Reference proteome</keyword>
<dbReference type="NCBIfam" id="TIGR01730">
    <property type="entry name" value="RND_mfp"/>
    <property type="match status" value="1"/>
</dbReference>
<feature type="signal peptide" evidence="2">
    <location>
        <begin position="1"/>
        <end position="30"/>
    </location>
</feature>
<accession>A0A146GD94</accession>
<evidence type="ECO:0000313" key="6">
    <source>
        <dbReference type="EMBL" id="GAT35321.1"/>
    </source>
</evidence>
<comment type="similarity">
    <text evidence="1">Belongs to the membrane fusion protein (MFP) (TC 8.A.1) family.</text>
</comment>
<feature type="domain" description="Multidrug resistance protein MdtA-like alpha-helical hairpin" evidence="3">
    <location>
        <begin position="99"/>
        <end position="159"/>
    </location>
</feature>
<organism evidence="6 7">
    <name type="scientific">Terrimicrobium sacchariphilum</name>
    <dbReference type="NCBI Taxonomy" id="690879"/>
    <lineage>
        <taxon>Bacteria</taxon>
        <taxon>Pseudomonadati</taxon>
        <taxon>Verrucomicrobiota</taxon>
        <taxon>Terrimicrobiia</taxon>
        <taxon>Terrimicrobiales</taxon>
        <taxon>Terrimicrobiaceae</taxon>
        <taxon>Terrimicrobium</taxon>
    </lineage>
</organism>
<comment type="caution">
    <text evidence="6">The sequence shown here is derived from an EMBL/GenBank/DDBJ whole genome shotgun (WGS) entry which is preliminary data.</text>
</comment>
<proteinExistence type="inferred from homology"/>
<dbReference type="STRING" id="690879.TSACC_3386"/>
<evidence type="ECO:0000259" key="4">
    <source>
        <dbReference type="Pfam" id="PF25917"/>
    </source>
</evidence>
<dbReference type="SUPFAM" id="SSF111369">
    <property type="entry name" value="HlyD-like secretion proteins"/>
    <property type="match status" value="1"/>
</dbReference>
<evidence type="ECO:0000256" key="1">
    <source>
        <dbReference type="ARBA" id="ARBA00009477"/>
    </source>
</evidence>
<dbReference type="PANTHER" id="PTHR30469:SF20">
    <property type="entry name" value="EFFLUX RND TRANSPORTER PERIPLASMIC ADAPTOR SUBUNIT"/>
    <property type="match status" value="1"/>
</dbReference>
<dbReference type="OrthoDB" id="1817080at2"/>
<dbReference type="EMBL" id="BDCO01000003">
    <property type="protein sequence ID" value="GAT35321.1"/>
    <property type="molecule type" value="Genomic_DNA"/>
</dbReference>
<dbReference type="InParanoid" id="A0A146GD94"/>
<evidence type="ECO:0000256" key="2">
    <source>
        <dbReference type="SAM" id="SignalP"/>
    </source>
</evidence>
<dbReference type="InterPro" id="IPR006143">
    <property type="entry name" value="RND_pump_MFP"/>
</dbReference>
<dbReference type="Pfam" id="PF25876">
    <property type="entry name" value="HH_MFP_RND"/>
    <property type="match status" value="1"/>
</dbReference>
<dbReference type="InterPro" id="IPR058624">
    <property type="entry name" value="MdtA-like_HH"/>
</dbReference>
<gene>
    <name evidence="6" type="ORF">TSACC_3386</name>
</gene>
<dbReference type="Gene3D" id="2.40.30.170">
    <property type="match status" value="1"/>
</dbReference>
<evidence type="ECO:0000259" key="5">
    <source>
        <dbReference type="Pfam" id="PF25954"/>
    </source>
</evidence>
<feature type="domain" description="CusB-like beta-barrel" evidence="5">
    <location>
        <begin position="200"/>
        <end position="280"/>
    </location>
</feature>
<feature type="chain" id="PRO_5007524758" evidence="2">
    <location>
        <begin position="31"/>
        <end position="371"/>
    </location>
</feature>
<dbReference type="Proteomes" id="UP000076023">
    <property type="component" value="Unassembled WGS sequence"/>
</dbReference>
<dbReference type="Gene3D" id="2.40.50.100">
    <property type="match status" value="1"/>
</dbReference>
<evidence type="ECO:0000259" key="3">
    <source>
        <dbReference type="Pfam" id="PF25876"/>
    </source>
</evidence>
<dbReference type="Gene3D" id="2.40.420.20">
    <property type="match status" value="1"/>
</dbReference>
<dbReference type="Gene3D" id="1.10.287.470">
    <property type="entry name" value="Helix hairpin bin"/>
    <property type="match status" value="1"/>
</dbReference>
<dbReference type="RefSeq" id="WP_084400690.1">
    <property type="nucleotide sequence ID" value="NZ_BDCO01000003.1"/>
</dbReference>
<dbReference type="GO" id="GO:0015562">
    <property type="term" value="F:efflux transmembrane transporter activity"/>
    <property type="evidence" value="ECO:0007669"/>
    <property type="project" value="TreeGrafter"/>
</dbReference>